<feature type="binding site" evidence="10">
    <location>
        <begin position="150"/>
        <end position="153"/>
    </location>
    <ligand>
        <name>substrate</name>
    </ligand>
</feature>
<dbReference type="Gene3D" id="3.90.950.10">
    <property type="match status" value="1"/>
</dbReference>
<dbReference type="PANTHER" id="PTHR11067">
    <property type="entry name" value="INOSINE TRIPHOSPHATE PYROPHOSPHATASE/HAM1 PROTEIN"/>
    <property type="match status" value="1"/>
</dbReference>
<evidence type="ECO:0000256" key="5">
    <source>
        <dbReference type="ARBA" id="ARBA00022801"/>
    </source>
</evidence>
<protein>
    <recommendedName>
        <fullName evidence="10">dITP/XTP pyrophosphatase</fullName>
        <ecNumber evidence="10">3.6.1.66</ecNumber>
    </recommendedName>
    <alternativeName>
        <fullName evidence="10">Non-canonical purine NTP pyrophosphatase</fullName>
    </alternativeName>
    <alternativeName>
        <fullName evidence="10">Non-standard purine NTP pyrophosphatase</fullName>
    </alternativeName>
    <alternativeName>
        <fullName evidence="10">Nucleoside-triphosphate diphosphatase</fullName>
    </alternativeName>
    <alternativeName>
        <fullName evidence="10">Nucleoside-triphosphate pyrophosphatase</fullName>
        <shortName evidence="10">NTPase</shortName>
    </alternativeName>
</protein>
<dbReference type="SUPFAM" id="SSF52972">
    <property type="entry name" value="ITPase-like"/>
    <property type="match status" value="1"/>
</dbReference>
<feature type="active site" description="Proton acceptor" evidence="10">
    <location>
        <position position="70"/>
    </location>
</feature>
<comment type="function">
    <text evidence="10">Pyrophosphatase that catalyzes the hydrolysis of nucleoside triphosphates to their monophosphate derivatives, with a high preference for the non-canonical purine nucleotides XTP (xanthosine triphosphate), dITP (deoxyinosine triphosphate) and ITP. Seems to function as a house-cleaning enzyme that removes non-canonical purine nucleotides from the nucleotide pool, thus preventing their incorporation into DNA/RNA and avoiding chromosomal lesions.</text>
</comment>
<dbReference type="GO" id="GO:0017111">
    <property type="term" value="F:ribonucleoside triphosphate phosphatase activity"/>
    <property type="evidence" value="ECO:0007669"/>
    <property type="project" value="InterPro"/>
</dbReference>
<comment type="catalytic activity">
    <reaction evidence="9 10">
        <text>XTP + H2O = XMP + diphosphate + H(+)</text>
        <dbReference type="Rhea" id="RHEA:28610"/>
        <dbReference type="ChEBI" id="CHEBI:15377"/>
        <dbReference type="ChEBI" id="CHEBI:15378"/>
        <dbReference type="ChEBI" id="CHEBI:33019"/>
        <dbReference type="ChEBI" id="CHEBI:57464"/>
        <dbReference type="ChEBI" id="CHEBI:61314"/>
        <dbReference type="EC" id="3.6.1.66"/>
    </reaction>
</comment>
<dbReference type="GO" id="GO:0036222">
    <property type="term" value="F:XTP diphosphatase activity"/>
    <property type="evidence" value="ECO:0007669"/>
    <property type="project" value="UniProtKB-UniRule"/>
</dbReference>
<dbReference type="NCBIfam" id="TIGR00042">
    <property type="entry name" value="RdgB/HAM1 family non-canonical purine NTP pyrophosphatase"/>
    <property type="match status" value="1"/>
</dbReference>
<dbReference type="GO" id="GO:0009146">
    <property type="term" value="P:purine nucleoside triphosphate catabolic process"/>
    <property type="evidence" value="ECO:0007669"/>
    <property type="project" value="UniProtKB-UniRule"/>
</dbReference>
<dbReference type="InterPro" id="IPR029001">
    <property type="entry name" value="ITPase-like_fam"/>
</dbReference>
<dbReference type="GO" id="GO:0000166">
    <property type="term" value="F:nucleotide binding"/>
    <property type="evidence" value="ECO:0007669"/>
    <property type="project" value="UniProtKB-KW"/>
</dbReference>
<comment type="catalytic activity">
    <reaction evidence="10">
        <text>ITP + H2O = IMP + diphosphate + H(+)</text>
        <dbReference type="Rhea" id="RHEA:29399"/>
        <dbReference type="ChEBI" id="CHEBI:15377"/>
        <dbReference type="ChEBI" id="CHEBI:15378"/>
        <dbReference type="ChEBI" id="CHEBI:33019"/>
        <dbReference type="ChEBI" id="CHEBI:58053"/>
        <dbReference type="ChEBI" id="CHEBI:61402"/>
        <dbReference type="EC" id="3.6.1.66"/>
    </reaction>
</comment>
<evidence type="ECO:0000256" key="1">
    <source>
        <dbReference type="ARBA" id="ARBA00008023"/>
    </source>
</evidence>
<gene>
    <name evidence="12" type="ORF">HME7025_00630</name>
</gene>
<dbReference type="GO" id="GO:0046872">
    <property type="term" value="F:metal ion binding"/>
    <property type="evidence" value="ECO:0007669"/>
    <property type="project" value="UniProtKB-KW"/>
</dbReference>
<dbReference type="GO" id="GO:0005829">
    <property type="term" value="C:cytosol"/>
    <property type="evidence" value="ECO:0007669"/>
    <property type="project" value="TreeGrafter"/>
</dbReference>
<sequence>MQPILYLATQNLHKVEEIEALLHGQFEVRTVQDLGLEEEIPETGSTLEENSMLKAKFIADRYHVTCLSDDSGLEVEALHGAPGVYSARYAGEPKNDLNNLNLLLQNLHQEENRRARFVTILTFHENGKFVQFEGEIIGDITHEARGNAGFGYDPVFQPEGLTRTFAEMTLSEKNQMAHRARALQKFKVFVDENRKSHDK</sequence>
<keyword evidence="4 10" id="KW-0547">Nucleotide-binding</keyword>
<feature type="binding site" evidence="10">
    <location>
        <begin position="9"/>
        <end position="14"/>
    </location>
    <ligand>
        <name>substrate</name>
    </ligand>
</feature>
<dbReference type="GO" id="GO:0035870">
    <property type="term" value="F:dITP diphosphatase activity"/>
    <property type="evidence" value="ECO:0007669"/>
    <property type="project" value="UniProtKB-UniRule"/>
</dbReference>
<keyword evidence="13" id="KW-1185">Reference proteome</keyword>
<feature type="binding site" evidence="10">
    <location>
        <position position="70"/>
    </location>
    <ligand>
        <name>Mg(2+)</name>
        <dbReference type="ChEBI" id="CHEBI:18420"/>
    </ligand>
</feature>
<dbReference type="Proteomes" id="UP000245468">
    <property type="component" value="Chromosome"/>
</dbReference>
<feature type="binding site" evidence="10">
    <location>
        <position position="71"/>
    </location>
    <ligand>
        <name>substrate</name>
    </ligand>
</feature>
<dbReference type="InterPro" id="IPR020922">
    <property type="entry name" value="dITP/XTP_pyrophosphatase"/>
</dbReference>
<evidence type="ECO:0000256" key="9">
    <source>
        <dbReference type="ARBA" id="ARBA00052017"/>
    </source>
</evidence>
<feature type="binding site" evidence="10">
    <location>
        <position position="173"/>
    </location>
    <ligand>
        <name>substrate</name>
    </ligand>
</feature>
<dbReference type="GO" id="GO:0009117">
    <property type="term" value="P:nucleotide metabolic process"/>
    <property type="evidence" value="ECO:0007669"/>
    <property type="project" value="UniProtKB-KW"/>
</dbReference>
<name>A0A2S2DT72_9BACT</name>
<evidence type="ECO:0000256" key="11">
    <source>
        <dbReference type="RuleBase" id="RU003781"/>
    </source>
</evidence>
<comment type="similarity">
    <text evidence="1 10 11">Belongs to the HAM1 NTPase family.</text>
</comment>
<evidence type="ECO:0000313" key="12">
    <source>
        <dbReference type="EMBL" id="AWL08502.1"/>
    </source>
</evidence>
<dbReference type="CDD" id="cd00515">
    <property type="entry name" value="HAM1"/>
    <property type="match status" value="1"/>
</dbReference>
<dbReference type="AlphaFoldDB" id="A0A2S2DT72"/>
<dbReference type="Pfam" id="PF01725">
    <property type="entry name" value="Ham1p_like"/>
    <property type="match status" value="1"/>
</dbReference>
<dbReference type="PANTHER" id="PTHR11067:SF9">
    <property type="entry name" value="INOSINE TRIPHOSPHATE PYROPHOSPHATASE"/>
    <property type="match status" value="1"/>
</dbReference>
<comment type="cofactor">
    <cofactor evidence="10">
        <name>Mg(2+)</name>
        <dbReference type="ChEBI" id="CHEBI:18420"/>
    </cofactor>
    <text evidence="10">Binds 1 Mg(2+) ion per subunit.</text>
</comment>
<dbReference type="FunFam" id="3.90.950.10:FF:000001">
    <property type="entry name" value="dITP/XTP pyrophosphatase"/>
    <property type="match status" value="1"/>
</dbReference>
<feature type="binding site" evidence="10">
    <location>
        <begin position="178"/>
        <end position="179"/>
    </location>
    <ligand>
        <name>substrate</name>
    </ligand>
</feature>
<keyword evidence="3 10" id="KW-0479">Metal-binding</keyword>
<dbReference type="InterPro" id="IPR002637">
    <property type="entry name" value="RdgB/HAM1"/>
</dbReference>
<evidence type="ECO:0000256" key="2">
    <source>
        <dbReference type="ARBA" id="ARBA00011738"/>
    </source>
</evidence>
<evidence type="ECO:0000256" key="7">
    <source>
        <dbReference type="ARBA" id="ARBA00023080"/>
    </source>
</evidence>
<organism evidence="12 13">
    <name type="scientific">Aquirufa nivalisilvae</name>
    <dbReference type="NCBI Taxonomy" id="2516557"/>
    <lineage>
        <taxon>Bacteria</taxon>
        <taxon>Pseudomonadati</taxon>
        <taxon>Bacteroidota</taxon>
        <taxon>Cytophagia</taxon>
        <taxon>Cytophagales</taxon>
        <taxon>Flectobacillaceae</taxon>
        <taxon>Aquirufa</taxon>
    </lineage>
</organism>
<keyword evidence="6 10" id="KW-0460">Magnesium</keyword>
<keyword evidence="7 10" id="KW-0546">Nucleotide metabolism</keyword>
<keyword evidence="5 10" id="KW-0378">Hydrolase</keyword>
<dbReference type="HAMAP" id="MF_01405">
    <property type="entry name" value="Non_canon_purine_NTPase"/>
    <property type="match status" value="1"/>
</dbReference>
<dbReference type="RefSeq" id="WP_109322252.1">
    <property type="nucleotide sequence ID" value="NZ_CP029346.1"/>
</dbReference>
<dbReference type="KEGG" id="psez:HME7025_00630"/>
<dbReference type="EMBL" id="CP029346">
    <property type="protein sequence ID" value="AWL08502.1"/>
    <property type="molecule type" value="Genomic_DNA"/>
</dbReference>
<accession>A0A2S2DT72</accession>
<evidence type="ECO:0000256" key="3">
    <source>
        <dbReference type="ARBA" id="ARBA00022723"/>
    </source>
</evidence>
<evidence type="ECO:0000313" key="13">
    <source>
        <dbReference type="Proteomes" id="UP000245468"/>
    </source>
</evidence>
<evidence type="ECO:0000256" key="4">
    <source>
        <dbReference type="ARBA" id="ARBA00022741"/>
    </source>
</evidence>
<comment type="caution">
    <text evidence="10">Lacks conserved residue(s) required for the propagation of feature annotation.</text>
</comment>
<comment type="catalytic activity">
    <reaction evidence="8 10">
        <text>dITP + H2O = dIMP + diphosphate + H(+)</text>
        <dbReference type="Rhea" id="RHEA:28342"/>
        <dbReference type="ChEBI" id="CHEBI:15377"/>
        <dbReference type="ChEBI" id="CHEBI:15378"/>
        <dbReference type="ChEBI" id="CHEBI:33019"/>
        <dbReference type="ChEBI" id="CHEBI:61194"/>
        <dbReference type="ChEBI" id="CHEBI:61382"/>
        <dbReference type="EC" id="3.6.1.66"/>
    </reaction>
</comment>
<dbReference type="EC" id="3.6.1.66" evidence="10"/>
<comment type="subunit">
    <text evidence="2 10">Homodimer.</text>
</comment>
<reference evidence="13" key="1">
    <citation type="submission" date="2018-05" db="EMBL/GenBank/DDBJ databases">
        <title>Pseudarcicella sp. HME7025 Genome sequencing and assembly.</title>
        <authorList>
            <person name="Kim H."/>
            <person name="Kang H."/>
            <person name="Joh K."/>
        </authorList>
    </citation>
    <scope>NUCLEOTIDE SEQUENCE [LARGE SCALE GENOMIC DNA]</scope>
    <source>
        <strain evidence="13">HME7025</strain>
    </source>
</reference>
<dbReference type="GO" id="GO:0036220">
    <property type="term" value="F:ITP diphosphatase activity"/>
    <property type="evidence" value="ECO:0007669"/>
    <property type="project" value="UniProtKB-UniRule"/>
</dbReference>
<dbReference type="OrthoDB" id="9807456at2"/>
<evidence type="ECO:0000256" key="6">
    <source>
        <dbReference type="ARBA" id="ARBA00022842"/>
    </source>
</evidence>
<evidence type="ECO:0000256" key="10">
    <source>
        <dbReference type="HAMAP-Rule" id="MF_01405"/>
    </source>
</evidence>
<proteinExistence type="inferred from homology"/>
<evidence type="ECO:0000256" key="8">
    <source>
        <dbReference type="ARBA" id="ARBA00051875"/>
    </source>
</evidence>